<name>A0A1K1PUY8_9FLAO</name>
<keyword evidence="1" id="KW-0732">Signal</keyword>
<organism evidence="2 3">
    <name type="scientific">Sinomicrobium oceani</name>
    <dbReference type="NCBI Taxonomy" id="1150368"/>
    <lineage>
        <taxon>Bacteria</taxon>
        <taxon>Pseudomonadati</taxon>
        <taxon>Bacteroidota</taxon>
        <taxon>Flavobacteriia</taxon>
        <taxon>Flavobacteriales</taxon>
        <taxon>Flavobacteriaceae</taxon>
        <taxon>Sinomicrobium</taxon>
    </lineage>
</organism>
<gene>
    <name evidence="2" type="ORF">SAMN02927921_02054</name>
</gene>
<evidence type="ECO:0000313" key="2">
    <source>
        <dbReference type="EMBL" id="SFW51546.1"/>
    </source>
</evidence>
<dbReference type="STRING" id="1150368.SAMN02927921_02054"/>
<feature type="signal peptide" evidence="1">
    <location>
        <begin position="1"/>
        <end position="20"/>
    </location>
</feature>
<evidence type="ECO:0008006" key="4">
    <source>
        <dbReference type="Google" id="ProtNLM"/>
    </source>
</evidence>
<accession>A0A1K1PUY8</accession>
<feature type="chain" id="PRO_5012814701" description="Tetratricopeptide repeat-containing protein" evidence="1">
    <location>
        <begin position="21"/>
        <end position="467"/>
    </location>
</feature>
<evidence type="ECO:0000313" key="3">
    <source>
        <dbReference type="Proteomes" id="UP000182248"/>
    </source>
</evidence>
<proteinExistence type="predicted"/>
<sequence length="467" mass="51312">MRKKSIYLVFIIICAFSCVENPNVTEDVYLENPHSVSSWVVGLKRQLAVTTNTVNVNVAITSDNYFNNYSQYSKVFDIPQIDYFDVDVNSLQADVQALREMAVYGLDKVITADASATAEDEAFMHFCLGYANILGGELFTGLPEANLGKMLTSGEILTLAVGNLDAAISLETDPKNIQVYHLLKARAYRSLGDVTHAVREAEISLSDPSLLYQIEFDGQNGVRNEMQNAVFDALPNRLAPLPRLDFLDPKYYAVGPPTTDQKPVALAKAEEAYLILAEAYLSEQNTGKAREVLQKLLILVGERPVVRVDDSGETRNGGNRTDYPLTAVPVRFDSTGPFREGLILDRQAGNIAVHTVSGTSVTLSDIAHAGGVDELLYQVYLLRQEIFIGEGRRLTDLGIKYPVSQTEQDNNPNVPDAYIIAQLPAFIPGNGGMDNFSTEPDGSIAIETDMNRIIVQNKTASEVVPFF</sequence>
<dbReference type="Proteomes" id="UP000182248">
    <property type="component" value="Unassembled WGS sequence"/>
</dbReference>
<dbReference type="AlphaFoldDB" id="A0A1K1PUY8"/>
<protein>
    <recommendedName>
        <fullName evidence="4">Tetratricopeptide repeat-containing protein</fullName>
    </recommendedName>
</protein>
<evidence type="ECO:0000256" key="1">
    <source>
        <dbReference type="SAM" id="SignalP"/>
    </source>
</evidence>
<dbReference type="OrthoDB" id="1490855at2"/>
<reference evidence="2 3" key="1">
    <citation type="submission" date="2016-11" db="EMBL/GenBank/DDBJ databases">
        <authorList>
            <person name="Jaros S."/>
            <person name="Januszkiewicz K."/>
            <person name="Wedrychowicz H."/>
        </authorList>
    </citation>
    <scope>NUCLEOTIDE SEQUENCE [LARGE SCALE GENOMIC DNA]</scope>
    <source>
        <strain evidence="2 3">CGMCC 1.12145</strain>
    </source>
</reference>
<dbReference type="EMBL" id="FPJE01000010">
    <property type="protein sequence ID" value="SFW51546.1"/>
    <property type="molecule type" value="Genomic_DNA"/>
</dbReference>
<keyword evidence="3" id="KW-1185">Reference proteome</keyword>
<dbReference type="RefSeq" id="WP_072317279.1">
    <property type="nucleotide sequence ID" value="NZ_FPJE01000010.1"/>
</dbReference>